<protein>
    <submittedName>
        <fullName evidence="5">ABC transporter substrate-binding protein</fullName>
    </submittedName>
</protein>
<dbReference type="InterPro" id="IPR025997">
    <property type="entry name" value="SBP_2_dom"/>
</dbReference>
<evidence type="ECO:0000313" key="6">
    <source>
        <dbReference type="Proteomes" id="UP000805841"/>
    </source>
</evidence>
<keyword evidence="6" id="KW-1185">Reference proteome</keyword>
<comment type="caution">
    <text evidence="5">The sequence shown here is derived from an EMBL/GenBank/DDBJ whole genome shotgun (WGS) entry which is preliminary data.</text>
</comment>
<dbReference type="EMBL" id="JAAOCA010000011">
    <property type="protein sequence ID" value="MBD1599180.1"/>
    <property type="molecule type" value="Genomic_DNA"/>
</dbReference>
<gene>
    <name evidence="5" type="ORF">HAQ05_10745</name>
</gene>
<dbReference type="InterPro" id="IPR028082">
    <property type="entry name" value="Peripla_BP_I"/>
</dbReference>
<organism evidence="5 6">
    <name type="scientific">Pseudomonas typographi</name>
    <dbReference type="NCBI Taxonomy" id="2715964"/>
    <lineage>
        <taxon>Bacteria</taxon>
        <taxon>Pseudomonadati</taxon>
        <taxon>Pseudomonadota</taxon>
        <taxon>Gammaproteobacteria</taxon>
        <taxon>Pseudomonadales</taxon>
        <taxon>Pseudomonadaceae</taxon>
        <taxon>Pseudomonas</taxon>
    </lineage>
</organism>
<evidence type="ECO:0000256" key="1">
    <source>
        <dbReference type="ARBA" id="ARBA00004418"/>
    </source>
</evidence>
<sequence>MKAHSFRRVLLCTALSLAPWLAQAATADKTIALSNNYAGNAWRQNMLASWDATGKQAVKDGVVAQVDAFTTAENQATEQAAQIQNLILQGYNAIVVDAASPTALNGAIKQACDAGIVVVSFDGTVSEPCAYRISMNFKQSGVAQMDYLAQRFPQGANVLEVRGLAGVSVDELIHSGIVAGAQKYPQLKIVGTVNGNWSQTAAQKAVAGVLPSLPKVDAVVTQGDDGYGTAQAFSAAGRPTPVVIFGNREEELSWWKQQRDAHGYQSFSISSAPSISSLAFWVAQQVLDGKQFPHDLESPAATVTQETLDASLQGLPKGGIVSQPVSVDDLARLKPAATAAN</sequence>
<comment type="similarity">
    <text evidence="2">Belongs to the bacterial solute-binding protein 2 family.</text>
</comment>
<dbReference type="Gene3D" id="3.40.50.2300">
    <property type="match status" value="2"/>
</dbReference>
<feature type="chain" id="PRO_5045989969" evidence="3">
    <location>
        <begin position="25"/>
        <end position="341"/>
    </location>
</feature>
<feature type="signal peptide" evidence="3">
    <location>
        <begin position="1"/>
        <end position="24"/>
    </location>
</feature>
<dbReference type="CDD" id="cd19997">
    <property type="entry name" value="PBP1_ABC_sugar_binding-like"/>
    <property type="match status" value="1"/>
</dbReference>
<feature type="domain" description="Periplasmic binding protein" evidence="4">
    <location>
        <begin position="31"/>
        <end position="291"/>
    </location>
</feature>
<evidence type="ECO:0000256" key="3">
    <source>
        <dbReference type="SAM" id="SignalP"/>
    </source>
</evidence>
<proteinExistence type="inferred from homology"/>
<dbReference type="Proteomes" id="UP000805841">
    <property type="component" value="Unassembled WGS sequence"/>
</dbReference>
<name>A0ABR7Z129_9PSED</name>
<dbReference type="PANTHER" id="PTHR30036:SF7">
    <property type="entry name" value="ABC TRANSPORTER PERIPLASMIC-BINDING PROTEIN YPHF"/>
    <property type="match status" value="1"/>
</dbReference>
<evidence type="ECO:0000256" key="2">
    <source>
        <dbReference type="ARBA" id="ARBA00007639"/>
    </source>
</evidence>
<evidence type="ECO:0000259" key="4">
    <source>
        <dbReference type="Pfam" id="PF13407"/>
    </source>
</evidence>
<dbReference type="RefSeq" id="WP_190420245.1">
    <property type="nucleotide sequence ID" value="NZ_JAAOCA010000011.1"/>
</dbReference>
<dbReference type="SUPFAM" id="SSF53822">
    <property type="entry name" value="Periplasmic binding protein-like I"/>
    <property type="match status" value="1"/>
</dbReference>
<evidence type="ECO:0000313" key="5">
    <source>
        <dbReference type="EMBL" id="MBD1599180.1"/>
    </source>
</evidence>
<dbReference type="InterPro" id="IPR050555">
    <property type="entry name" value="Bact_Solute-Bind_Prot2"/>
</dbReference>
<accession>A0ABR7Z129</accession>
<keyword evidence="3" id="KW-0732">Signal</keyword>
<comment type="subcellular location">
    <subcellularLocation>
        <location evidence="1">Periplasm</location>
    </subcellularLocation>
</comment>
<dbReference type="Pfam" id="PF13407">
    <property type="entry name" value="Peripla_BP_4"/>
    <property type="match status" value="1"/>
</dbReference>
<dbReference type="PANTHER" id="PTHR30036">
    <property type="entry name" value="D-XYLOSE-BINDING PERIPLASMIC PROTEIN"/>
    <property type="match status" value="1"/>
</dbReference>
<reference evidence="5 6" key="1">
    <citation type="journal article" date="2020" name="Insects">
        <title>Bacteria Belonging to Pseudomonas typographi sp. nov. from the Bark Beetle Ips typographus Have Genomic Potential to Aid in the Host Ecology.</title>
        <authorList>
            <person name="Peral-Aranega E."/>
            <person name="Saati-Santamaria Z."/>
            <person name="Kolarik M."/>
            <person name="Rivas R."/>
            <person name="Garcia-Fraile P."/>
        </authorList>
    </citation>
    <scope>NUCLEOTIDE SEQUENCE [LARGE SCALE GENOMIC DNA]</scope>
    <source>
        <strain evidence="5 6">CA3A</strain>
    </source>
</reference>